<dbReference type="Pfam" id="PF12236">
    <property type="entry name" value="Head-tail_con"/>
    <property type="match status" value="1"/>
</dbReference>
<dbReference type="GO" id="GO:0044423">
    <property type="term" value="C:virion component"/>
    <property type="evidence" value="ECO:0007669"/>
    <property type="project" value="UniProtKB-KW"/>
</dbReference>
<dbReference type="GO" id="GO:0046718">
    <property type="term" value="P:symbiont entry into host cell"/>
    <property type="evidence" value="ECO:0007669"/>
    <property type="project" value="UniProtKB-KW"/>
</dbReference>
<organism evidence="7">
    <name type="scientific">marine sediment metagenome</name>
    <dbReference type="NCBI Taxonomy" id="412755"/>
    <lineage>
        <taxon>unclassified sequences</taxon>
        <taxon>metagenomes</taxon>
        <taxon>ecological metagenomes</taxon>
    </lineage>
</organism>
<gene>
    <name evidence="7" type="ORF">LCGC14_1762430</name>
</gene>
<keyword evidence="6" id="KW-1160">Virus entry into host cell</keyword>
<evidence type="ECO:0000256" key="4">
    <source>
        <dbReference type="ARBA" id="ARBA00022844"/>
    </source>
</evidence>
<evidence type="ECO:0000256" key="1">
    <source>
        <dbReference type="ARBA" id="ARBA00004328"/>
    </source>
</evidence>
<sequence>MVARNTDQMRAERIIRRFDKIKADRGTLDSHLQEVAERVVPRKSYVTTKRQEGSKTITFNTELFDATAVFANQDMAAGLVSHLAPANSRWFALKARDEELNKVPAVKESLARVTTLLHEELAASNFNNVISQIMIDFGWAGQACIEPKKGKKTTLNFRAYHISEFYIVEDSDGEVDTVYYKFKYTARQAKQEWGETGTLPKCVSDALSSDKEEDADKEFEFIQELKPREDFDTFPAAPTRRPIASTYVGVKDKAIVFEDGYYEMPKLTPRWHKNSNETNGRSQAMFGLPWIKLLNQVIKNWEQAVEMNLRPVTLVPDDGFIGNVYSKPGALWKYRATYANSANAIRQFPAQGNTQDAKDMIEWLVENIRKVFFNDLFVMLAEKTGTQTAFEISERLQEKHSRIVPPIGRLQTELFNGLISRCIGILGRAGKLEKILAPELLDR</sequence>
<keyword evidence="5" id="KW-0231">Viral genome packaging</keyword>
<evidence type="ECO:0000313" key="7">
    <source>
        <dbReference type="EMBL" id="KKM04615.1"/>
    </source>
</evidence>
<dbReference type="InterPro" id="IPR020991">
    <property type="entry name" value="Connector_podovirus"/>
</dbReference>
<name>A0A0F9H0Q0_9ZZZZ</name>
<keyword evidence="2" id="KW-1162">Viral penetration into host cytoplasm</keyword>
<keyword evidence="3" id="KW-1188">Viral release from host cell</keyword>
<dbReference type="AlphaFoldDB" id="A0A0F9H0Q0"/>
<evidence type="ECO:0000256" key="3">
    <source>
        <dbReference type="ARBA" id="ARBA00022612"/>
    </source>
</evidence>
<comment type="subcellular location">
    <subcellularLocation>
        <location evidence="1">Virion</location>
    </subcellularLocation>
</comment>
<reference evidence="7" key="1">
    <citation type="journal article" date="2015" name="Nature">
        <title>Complex archaea that bridge the gap between prokaryotes and eukaryotes.</title>
        <authorList>
            <person name="Spang A."/>
            <person name="Saw J.H."/>
            <person name="Jorgensen S.L."/>
            <person name="Zaremba-Niedzwiedzka K."/>
            <person name="Martijn J."/>
            <person name="Lind A.E."/>
            <person name="van Eijk R."/>
            <person name="Schleper C."/>
            <person name="Guy L."/>
            <person name="Ettema T.J."/>
        </authorList>
    </citation>
    <scope>NUCLEOTIDE SEQUENCE</scope>
</reference>
<proteinExistence type="predicted"/>
<protein>
    <submittedName>
        <fullName evidence="7">Uncharacterized protein</fullName>
    </submittedName>
</protein>
<evidence type="ECO:0000256" key="5">
    <source>
        <dbReference type="ARBA" id="ARBA00023219"/>
    </source>
</evidence>
<comment type="caution">
    <text evidence="7">The sequence shown here is derived from an EMBL/GenBank/DDBJ whole genome shotgun (WGS) entry which is preliminary data.</text>
</comment>
<evidence type="ECO:0000256" key="6">
    <source>
        <dbReference type="ARBA" id="ARBA00023296"/>
    </source>
</evidence>
<dbReference type="EMBL" id="LAZR01016413">
    <property type="protein sequence ID" value="KKM04615.1"/>
    <property type="molecule type" value="Genomic_DNA"/>
</dbReference>
<keyword evidence="4" id="KW-0946">Virion</keyword>
<evidence type="ECO:0000256" key="2">
    <source>
        <dbReference type="ARBA" id="ARBA00022595"/>
    </source>
</evidence>
<accession>A0A0F9H0Q0</accession>